<dbReference type="AlphaFoldDB" id="A0A444YCP8"/>
<gene>
    <name evidence="2" type="ORF">Ahy_B07g087683</name>
</gene>
<dbReference type="PANTHER" id="PTHR35509:SF1">
    <property type="entry name" value="DOMAIN PROTEIN, PUTATIVE (DUF1995)-RELATED"/>
    <property type="match status" value="1"/>
</dbReference>
<dbReference type="GO" id="GO:0016616">
    <property type="term" value="F:oxidoreductase activity, acting on the CH-OH group of donors, NAD or NADP as acceptor"/>
    <property type="evidence" value="ECO:0007669"/>
    <property type="project" value="InterPro"/>
</dbReference>
<dbReference type="STRING" id="3818.A0A444YCP8"/>
<name>A0A444YCP8_ARAHY</name>
<dbReference type="EMBL" id="SDMP01000017">
    <property type="protein sequence ID" value="RYQ99700.1"/>
    <property type="molecule type" value="Genomic_DNA"/>
</dbReference>
<comment type="caution">
    <text evidence="2">The sequence shown here is derived from an EMBL/GenBank/DDBJ whole genome shotgun (WGS) entry which is preliminary data.</text>
</comment>
<dbReference type="Pfam" id="PF09353">
    <property type="entry name" value="DUF1995"/>
    <property type="match status" value="1"/>
</dbReference>
<keyword evidence="3" id="KW-1185">Reference proteome</keyword>
<organism evidence="2 3">
    <name type="scientific">Arachis hypogaea</name>
    <name type="common">Peanut</name>
    <dbReference type="NCBI Taxonomy" id="3818"/>
    <lineage>
        <taxon>Eukaryota</taxon>
        <taxon>Viridiplantae</taxon>
        <taxon>Streptophyta</taxon>
        <taxon>Embryophyta</taxon>
        <taxon>Tracheophyta</taxon>
        <taxon>Spermatophyta</taxon>
        <taxon>Magnoliopsida</taxon>
        <taxon>eudicotyledons</taxon>
        <taxon>Gunneridae</taxon>
        <taxon>Pentapetalae</taxon>
        <taxon>rosids</taxon>
        <taxon>fabids</taxon>
        <taxon>Fabales</taxon>
        <taxon>Fabaceae</taxon>
        <taxon>Papilionoideae</taxon>
        <taxon>50 kb inversion clade</taxon>
        <taxon>dalbergioids sensu lato</taxon>
        <taxon>Dalbergieae</taxon>
        <taxon>Pterocarpus clade</taxon>
        <taxon>Arachis</taxon>
    </lineage>
</organism>
<dbReference type="Gene3D" id="3.40.50.10380">
    <property type="entry name" value="Malic enzyme, N-terminal domain"/>
    <property type="match status" value="1"/>
</dbReference>
<dbReference type="InterPro" id="IPR053021">
    <property type="entry name" value="Chloroplast_ADK"/>
</dbReference>
<reference evidence="2 3" key="1">
    <citation type="submission" date="2019-01" db="EMBL/GenBank/DDBJ databases">
        <title>Sequencing of cultivated peanut Arachis hypogaea provides insights into genome evolution and oil improvement.</title>
        <authorList>
            <person name="Chen X."/>
        </authorList>
    </citation>
    <scope>NUCLEOTIDE SEQUENCE [LARGE SCALE GENOMIC DNA]</scope>
    <source>
        <strain evidence="3">cv. Fuhuasheng</strain>
        <tissue evidence="2">Leaves</tissue>
    </source>
</reference>
<evidence type="ECO:0000313" key="3">
    <source>
        <dbReference type="Proteomes" id="UP000289738"/>
    </source>
</evidence>
<proteinExistence type="predicted"/>
<sequence>MCIMKFNWNKRTLASSRELWLSFWCEVQYNSLYSIQEFLRLVAPRKHLLLLNPWSFQWEKVQYVVVEWEMVLDSYNPVPGVMEGVPSSRDYNGGFASKLMVNSTNWSRILGLGDWSSWKWQSIGKLDLYIAAAGINPKGLQKFRLEWLSLFDTVFSSKKKVLMKATLRQLECSKESPNDEDRIQQAFYKEAECTFTTVYHRRPMPFGAIFRCYPGMWKVFSDDKARPDRYLLAKEFINRPYYADLECIDSHSREDDHKIDLSDQSKDFVFSKSTHLYTCATCEKSIPQEELCINCGEYWQRSRDPDGRRSCASSIHR</sequence>
<protein>
    <recommendedName>
        <fullName evidence="1">DUF1995 domain-containing protein</fullName>
    </recommendedName>
</protein>
<dbReference type="InterPro" id="IPR018962">
    <property type="entry name" value="DUF1995"/>
</dbReference>
<dbReference type="Proteomes" id="UP000289738">
    <property type="component" value="Chromosome B07"/>
</dbReference>
<dbReference type="InterPro" id="IPR037062">
    <property type="entry name" value="Malic_N_dom_sf"/>
</dbReference>
<dbReference type="InterPro" id="IPR046346">
    <property type="entry name" value="Aminoacid_DH-like_N_sf"/>
</dbReference>
<dbReference type="SUPFAM" id="SSF53223">
    <property type="entry name" value="Aminoacid dehydrogenase-like, N-terminal domain"/>
    <property type="match status" value="1"/>
</dbReference>
<feature type="domain" description="DUF1995" evidence="1">
    <location>
        <begin position="194"/>
        <end position="246"/>
    </location>
</feature>
<dbReference type="GO" id="GO:0004470">
    <property type="term" value="F:malic enzyme activity"/>
    <property type="evidence" value="ECO:0007669"/>
    <property type="project" value="InterPro"/>
</dbReference>
<evidence type="ECO:0000259" key="1">
    <source>
        <dbReference type="Pfam" id="PF09353"/>
    </source>
</evidence>
<dbReference type="PANTHER" id="PTHR35509">
    <property type="entry name" value="DOMAIN PROTEIN, PUTATIVE (DUF1995)-RELATED"/>
    <property type="match status" value="1"/>
</dbReference>
<accession>A0A444YCP8</accession>
<evidence type="ECO:0000313" key="2">
    <source>
        <dbReference type="EMBL" id="RYQ99700.1"/>
    </source>
</evidence>